<dbReference type="CDD" id="cd04301">
    <property type="entry name" value="NAT_SF"/>
    <property type="match status" value="1"/>
</dbReference>
<reference evidence="2" key="1">
    <citation type="submission" date="2018-10" db="EMBL/GenBank/DDBJ databases">
        <title>Hidden diversity of soil giant viruses.</title>
        <authorList>
            <person name="Schulz F."/>
            <person name="Alteio L."/>
            <person name="Goudeau D."/>
            <person name="Ryan E.M."/>
            <person name="Malmstrom R.R."/>
            <person name="Blanchard J."/>
            <person name="Woyke T."/>
        </authorList>
    </citation>
    <scope>NUCLEOTIDE SEQUENCE</scope>
    <source>
        <strain evidence="2">HYV1</strain>
    </source>
</reference>
<dbReference type="GO" id="GO:0016747">
    <property type="term" value="F:acyltransferase activity, transferring groups other than amino-acyl groups"/>
    <property type="evidence" value="ECO:0007669"/>
    <property type="project" value="InterPro"/>
</dbReference>
<protein>
    <recommendedName>
        <fullName evidence="1">N-acetyltransferase domain-containing protein</fullName>
    </recommendedName>
</protein>
<dbReference type="Pfam" id="PF00583">
    <property type="entry name" value="Acetyltransf_1"/>
    <property type="match status" value="1"/>
</dbReference>
<feature type="domain" description="N-acetyltransferase" evidence="1">
    <location>
        <begin position="1"/>
        <end position="132"/>
    </location>
</feature>
<organism evidence="2">
    <name type="scientific">Hyperionvirus sp</name>
    <dbReference type="NCBI Taxonomy" id="2487770"/>
    <lineage>
        <taxon>Viruses</taxon>
        <taxon>Varidnaviria</taxon>
        <taxon>Bamfordvirae</taxon>
        <taxon>Nucleocytoviricota</taxon>
        <taxon>Megaviricetes</taxon>
        <taxon>Imitervirales</taxon>
        <taxon>Mimiviridae</taxon>
        <taxon>Klosneuvirinae</taxon>
    </lineage>
</organism>
<evidence type="ECO:0000259" key="1">
    <source>
        <dbReference type="PROSITE" id="PS51186"/>
    </source>
</evidence>
<dbReference type="SUPFAM" id="SSF55729">
    <property type="entry name" value="Acyl-CoA N-acyltransferases (Nat)"/>
    <property type="match status" value="1"/>
</dbReference>
<dbReference type="Gene3D" id="3.40.630.30">
    <property type="match status" value="1"/>
</dbReference>
<dbReference type="EMBL" id="MK072395">
    <property type="protein sequence ID" value="AYV83859.1"/>
    <property type="molecule type" value="Genomic_DNA"/>
</dbReference>
<accession>A0A3G5AER2</accession>
<dbReference type="InterPro" id="IPR016181">
    <property type="entry name" value="Acyl_CoA_acyltransferase"/>
</dbReference>
<dbReference type="PROSITE" id="PS51186">
    <property type="entry name" value="GNAT"/>
    <property type="match status" value="1"/>
</dbReference>
<name>A0A3G5AER2_9VIRU</name>
<feature type="non-terminal residue" evidence="2">
    <location>
        <position position="1"/>
    </location>
</feature>
<dbReference type="InterPro" id="IPR000182">
    <property type="entry name" value="GNAT_dom"/>
</dbReference>
<proteinExistence type="predicted"/>
<sequence length="141" mass="16527">YLVIRRYLEENSLYRKISEYRRDGRILVLCEGDEIIGFVGFLGRGESCWVTYQFVDPGYQGRGYGVKLNDALFDVGFRELGFTKIWGATSSIQRGQLKLQKKYIGILNEKKGVRWKLELVSEPAKYKWVPIYRINIIYTKI</sequence>
<gene>
    <name evidence="2" type="ORF">Hyperionvirus13_1</name>
</gene>
<evidence type="ECO:0000313" key="2">
    <source>
        <dbReference type="EMBL" id="AYV83859.1"/>
    </source>
</evidence>